<proteinExistence type="predicted"/>
<dbReference type="PANTHER" id="PTHR15249">
    <property type="entry name" value="TRAF FAMILY MEMBER-ASSOCIATED NF-KAPPA-B ACTIVATOR"/>
    <property type="match status" value="1"/>
</dbReference>
<keyword evidence="7" id="KW-1185">Reference proteome</keyword>
<feature type="region of interest" description="Disordered" evidence="4">
    <location>
        <begin position="312"/>
        <end position="367"/>
    </location>
</feature>
<dbReference type="InterPro" id="IPR039669">
    <property type="entry name" value="TANK"/>
</dbReference>
<feature type="region of interest" description="Disordered" evidence="4">
    <location>
        <begin position="120"/>
        <end position="151"/>
    </location>
</feature>
<name>A0AAW2A5T4_CULAL</name>
<dbReference type="Proteomes" id="UP001479290">
    <property type="component" value="Unassembled WGS sequence"/>
</dbReference>
<sequence length="397" mass="44583">MRLGCFGVKLLLTGPVADLTPLELKKGFVCAWDEGPGPPVRNVTEGPGMDRNISEQLNKAFEAYRNASIEKELARKELQHKTEQYQRHTQQLERQIEEQAKTILNLKAELGSLRKHAPEEVCEPAYRKQEVETLSPSDHRSDNPSSSHRTNHFLINEPTEYSGILPRTKSAPCAMKSENFLDTWQEIQGTFQRIQTLTRRQKDHLKRIHKGNETSNVQFSMPIQCTDDTAEQAEVPFSSALRPEVSESSTSASLASRGAVPDDAIFDSLRGLSVKFPPNTDDEYDFLNSTPDKRVDLPLHRLDMGDQMHTMREESYSSYSAPSSSAHTSASSASHENVRGPQQLFWTPDLPDLSAQASGTDAQQMNSREKCAFCEDDVPPNHMYSHLNSHFKNKAGD</sequence>
<dbReference type="GO" id="GO:0043124">
    <property type="term" value="P:negative regulation of canonical NF-kappaB signal transduction"/>
    <property type="evidence" value="ECO:0007669"/>
    <property type="project" value="InterPro"/>
</dbReference>
<feature type="compositionally biased region" description="Low complexity" evidence="4">
    <location>
        <begin position="316"/>
        <end position="335"/>
    </location>
</feature>
<gene>
    <name evidence="6" type="ORF">ABG768_027206</name>
</gene>
<feature type="compositionally biased region" description="Polar residues" evidence="4">
    <location>
        <begin position="355"/>
        <end position="366"/>
    </location>
</feature>
<organism evidence="6 7">
    <name type="scientific">Culter alburnus</name>
    <name type="common">Topmouth culter</name>
    <dbReference type="NCBI Taxonomy" id="194366"/>
    <lineage>
        <taxon>Eukaryota</taxon>
        <taxon>Metazoa</taxon>
        <taxon>Chordata</taxon>
        <taxon>Craniata</taxon>
        <taxon>Vertebrata</taxon>
        <taxon>Euteleostomi</taxon>
        <taxon>Actinopterygii</taxon>
        <taxon>Neopterygii</taxon>
        <taxon>Teleostei</taxon>
        <taxon>Ostariophysi</taxon>
        <taxon>Cypriniformes</taxon>
        <taxon>Xenocyprididae</taxon>
        <taxon>Xenocypridinae</taxon>
        <taxon>Culter</taxon>
    </lineage>
</organism>
<feature type="region of interest" description="Disordered" evidence="4">
    <location>
        <begin position="237"/>
        <end position="257"/>
    </location>
</feature>
<evidence type="ECO:0000313" key="6">
    <source>
        <dbReference type="EMBL" id="KAK9968994.1"/>
    </source>
</evidence>
<dbReference type="AlphaFoldDB" id="A0AAW2A5T4"/>
<evidence type="ECO:0000256" key="2">
    <source>
        <dbReference type="ARBA" id="ARBA00023054"/>
    </source>
</evidence>
<keyword evidence="1" id="KW-0597">Phosphoprotein</keyword>
<feature type="compositionally biased region" description="Low complexity" evidence="4">
    <location>
        <begin position="246"/>
        <end position="257"/>
    </location>
</feature>
<comment type="caution">
    <text evidence="6">The sequence shown here is derived from an EMBL/GenBank/DDBJ whole genome shotgun (WGS) entry which is preliminary data.</text>
</comment>
<feature type="domain" description="Tbk1/Ikki binding" evidence="5">
    <location>
        <begin position="176"/>
        <end position="228"/>
    </location>
</feature>
<keyword evidence="2 3" id="KW-0175">Coiled coil</keyword>
<dbReference type="Pfam" id="PF12845">
    <property type="entry name" value="TBD"/>
    <property type="match status" value="1"/>
</dbReference>
<protein>
    <recommendedName>
        <fullName evidence="5">Tbk1/Ikki binding domain-containing protein</fullName>
    </recommendedName>
</protein>
<feature type="region of interest" description="Disordered" evidence="4">
    <location>
        <begin position="280"/>
        <end position="299"/>
    </location>
</feature>
<dbReference type="PANTHER" id="PTHR15249:SF0">
    <property type="entry name" value="TRAF FAMILY MEMBER-ASSOCIATED NF-KAPPA-B ACTIVATOR"/>
    <property type="match status" value="1"/>
</dbReference>
<accession>A0AAW2A5T4</accession>
<evidence type="ECO:0000313" key="7">
    <source>
        <dbReference type="Proteomes" id="UP001479290"/>
    </source>
</evidence>
<reference evidence="6 7" key="1">
    <citation type="submission" date="2024-05" db="EMBL/GenBank/DDBJ databases">
        <title>A high-quality chromosomal-level genome assembly of Topmouth culter (Culter alburnus).</title>
        <authorList>
            <person name="Zhao H."/>
        </authorList>
    </citation>
    <scope>NUCLEOTIDE SEQUENCE [LARGE SCALE GENOMIC DNA]</scope>
    <source>
        <strain evidence="6">CATC2023</strain>
        <tissue evidence="6">Muscle</tissue>
    </source>
</reference>
<evidence type="ECO:0000256" key="4">
    <source>
        <dbReference type="SAM" id="MobiDB-lite"/>
    </source>
</evidence>
<evidence type="ECO:0000256" key="1">
    <source>
        <dbReference type="ARBA" id="ARBA00022553"/>
    </source>
</evidence>
<feature type="compositionally biased region" description="Basic and acidic residues" evidence="4">
    <location>
        <begin position="125"/>
        <end position="142"/>
    </location>
</feature>
<dbReference type="InterPro" id="IPR024581">
    <property type="entry name" value="TBD"/>
</dbReference>
<evidence type="ECO:0000256" key="3">
    <source>
        <dbReference type="SAM" id="Coils"/>
    </source>
</evidence>
<dbReference type="EMBL" id="JAWDJR010000009">
    <property type="protein sequence ID" value="KAK9968994.1"/>
    <property type="molecule type" value="Genomic_DNA"/>
</dbReference>
<feature type="coiled-coil region" evidence="3">
    <location>
        <begin position="64"/>
        <end position="109"/>
    </location>
</feature>
<evidence type="ECO:0000259" key="5">
    <source>
        <dbReference type="Pfam" id="PF12845"/>
    </source>
</evidence>